<keyword evidence="2" id="KW-0490">MHC I</keyword>
<dbReference type="InterPro" id="IPR003006">
    <property type="entry name" value="Ig/MHC_CS"/>
</dbReference>
<evidence type="ECO:0000256" key="2">
    <source>
        <dbReference type="ARBA" id="ARBA00022451"/>
    </source>
</evidence>
<dbReference type="PROSITE" id="PS00290">
    <property type="entry name" value="IG_MHC"/>
    <property type="match status" value="1"/>
</dbReference>
<keyword evidence="7" id="KW-0812">Transmembrane</keyword>
<comment type="subcellular location">
    <subcellularLocation>
        <location evidence="1">Membrane</location>
        <topology evidence="1">Single-pass membrane protein</topology>
    </subcellularLocation>
</comment>
<dbReference type="PANTHER" id="PTHR16675">
    <property type="entry name" value="MHC CLASS I-RELATED"/>
    <property type="match status" value="1"/>
</dbReference>
<dbReference type="EMBL" id="BAAFST010000017">
    <property type="protein sequence ID" value="GAB1300995.1"/>
    <property type="molecule type" value="Genomic_DNA"/>
</dbReference>
<dbReference type="InterPro" id="IPR050208">
    <property type="entry name" value="MHC_class-I_related"/>
</dbReference>
<protein>
    <submittedName>
        <fullName evidence="8">H-2 class I histocompatibility antigen, K-K alpha chain</fullName>
    </submittedName>
</protein>
<dbReference type="Proteomes" id="UP001623349">
    <property type="component" value="Unassembled WGS sequence"/>
</dbReference>
<evidence type="ECO:0000256" key="3">
    <source>
        <dbReference type="ARBA" id="ARBA00022859"/>
    </source>
</evidence>
<evidence type="ECO:0000256" key="5">
    <source>
        <dbReference type="ARBA" id="ARBA00023180"/>
    </source>
</evidence>
<gene>
    <name evidence="8" type="ORF">APTSU1_001623300</name>
</gene>
<sequence>MELVEIRLAGDGIFQKWASVVVPLGKEQNYTCHVYHEGLSEPLIVRWEPPPSSTNNVVIIAVLVVLGAVAMIVAVIVVMLYRRRSIGGQGGDYAPAPEWQPADTATGGTWARRPGSPESPKQCWYPSGQETPFLMSRRATLVCAKSRNETTFQMKHFNPMVSKGTIDMAQRVKVFATMLGSLSLIHGSHMVNGETSLLPVLKLWDKDGIRDCFKTRHGWSTRSTLGTQPADLRT</sequence>
<dbReference type="InterPro" id="IPR013783">
    <property type="entry name" value="Ig-like_fold"/>
</dbReference>
<dbReference type="SUPFAM" id="SSF48726">
    <property type="entry name" value="Immunoglobulin"/>
    <property type="match status" value="1"/>
</dbReference>
<feature type="region of interest" description="Disordered" evidence="6">
    <location>
        <begin position="92"/>
        <end position="122"/>
    </location>
</feature>
<dbReference type="PANTHER" id="PTHR16675:SF251">
    <property type="entry name" value="HLA CLASS I HISTOCOMPATIBILITY ANTIGEN, C ALPHA CHAIN"/>
    <property type="match status" value="1"/>
</dbReference>
<evidence type="ECO:0000313" key="9">
    <source>
        <dbReference type="Proteomes" id="UP001623349"/>
    </source>
</evidence>
<evidence type="ECO:0000256" key="7">
    <source>
        <dbReference type="SAM" id="Phobius"/>
    </source>
</evidence>
<name>A0ABQ0FP65_APOSI</name>
<dbReference type="InterPro" id="IPR036179">
    <property type="entry name" value="Ig-like_dom_sf"/>
</dbReference>
<evidence type="ECO:0000313" key="8">
    <source>
        <dbReference type="EMBL" id="GAB1300995.1"/>
    </source>
</evidence>
<evidence type="ECO:0000256" key="6">
    <source>
        <dbReference type="SAM" id="MobiDB-lite"/>
    </source>
</evidence>
<keyword evidence="7" id="KW-1133">Transmembrane helix</keyword>
<keyword evidence="3" id="KW-0391">Immunity</keyword>
<keyword evidence="4 7" id="KW-0472">Membrane</keyword>
<proteinExistence type="predicted"/>
<keyword evidence="9" id="KW-1185">Reference proteome</keyword>
<feature type="transmembrane region" description="Helical" evidence="7">
    <location>
        <begin position="57"/>
        <end position="81"/>
    </location>
</feature>
<reference evidence="8 9" key="1">
    <citation type="submission" date="2024-08" db="EMBL/GenBank/DDBJ databases">
        <title>The draft genome of Apodemus speciosus.</title>
        <authorList>
            <person name="Nabeshima K."/>
            <person name="Suzuki S."/>
            <person name="Onuma M."/>
        </authorList>
    </citation>
    <scope>NUCLEOTIDE SEQUENCE [LARGE SCALE GENOMIC DNA]</scope>
    <source>
        <strain evidence="8">IB14-021</strain>
    </source>
</reference>
<keyword evidence="5" id="KW-0325">Glycoprotein</keyword>
<dbReference type="Gene3D" id="2.60.40.10">
    <property type="entry name" value="Immunoglobulins"/>
    <property type="match status" value="1"/>
</dbReference>
<evidence type="ECO:0000256" key="4">
    <source>
        <dbReference type="ARBA" id="ARBA00023136"/>
    </source>
</evidence>
<accession>A0ABQ0FP65</accession>
<evidence type="ECO:0000256" key="1">
    <source>
        <dbReference type="ARBA" id="ARBA00004167"/>
    </source>
</evidence>
<comment type="caution">
    <text evidence="8">The sequence shown here is derived from an EMBL/GenBank/DDBJ whole genome shotgun (WGS) entry which is preliminary data.</text>
</comment>
<organism evidence="8 9">
    <name type="scientific">Apodemus speciosus</name>
    <name type="common">Large Japanese field mouse</name>
    <dbReference type="NCBI Taxonomy" id="105296"/>
    <lineage>
        <taxon>Eukaryota</taxon>
        <taxon>Metazoa</taxon>
        <taxon>Chordata</taxon>
        <taxon>Craniata</taxon>
        <taxon>Vertebrata</taxon>
        <taxon>Euteleostomi</taxon>
        <taxon>Mammalia</taxon>
        <taxon>Eutheria</taxon>
        <taxon>Euarchontoglires</taxon>
        <taxon>Glires</taxon>
        <taxon>Rodentia</taxon>
        <taxon>Myomorpha</taxon>
        <taxon>Muroidea</taxon>
        <taxon>Muridae</taxon>
        <taxon>Murinae</taxon>
        <taxon>Apodemus</taxon>
    </lineage>
</organism>